<name>A0A419SKE3_9BACL</name>
<evidence type="ECO:0000313" key="1">
    <source>
        <dbReference type="EMBL" id="RKD24483.1"/>
    </source>
</evidence>
<dbReference type="AlphaFoldDB" id="A0A419SKE3"/>
<comment type="caution">
    <text evidence="1">The sequence shown here is derived from an EMBL/GenBank/DDBJ whole genome shotgun (WGS) entry which is preliminary data.</text>
</comment>
<reference evidence="1 2" key="1">
    <citation type="submission" date="2016-08" db="EMBL/GenBank/DDBJ databases">
        <title>Novel Firmicute Genomes.</title>
        <authorList>
            <person name="Poppleton D.I."/>
            <person name="Gribaldo S."/>
        </authorList>
    </citation>
    <scope>NUCLEOTIDE SEQUENCE [LARGE SCALE GENOMIC DNA]</scope>
    <source>
        <strain evidence="1 2">RAOx-1</strain>
    </source>
</reference>
<evidence type="ECO:0000313" key="2">
    <source>
        <dbReference type="Proteomes" id="UP000284219"/>
    </source>
</evidence>
<organism evidence="1 2">
    <name type="scientific">Ammoniphilus oxalaticus</name>
    <dbReference type="NCBI Taxonomy" id="66863"/>
    <lineage>
        <taxon>Bacteria</taxon>
        <taxon>Bacillati</taxon>
        <taxon>Bacillota</taxon>
        <taxon>Bacilli</taxon>
        <taxon>Bacillales</taxon>
        <taxon>Paenibacillaceae</taxon>
        <taxon>Aneurinibacillus group</taxon>
        <taxon>Ammoniphilus</taxon>
    </lineage>
</organism>
<dbReference type="Proteomes" id="UP000284219">
    <property type="component" value="Unassembled WGS sequence"/>
</dbReference>
<dbReference type="EMBL" id="MCHY01000008">
    <property type="protein sequence ID" value="RKD24483.1"/>
    <property type="molecule type" value="Genomic_DNA"/>
</dbReference>
<proteinExistence type="predicted"/>
<accession>A0A419SKE3</accession>
<sequence>MPRKLEQTAERRKKLLEKIEYFAYQLELNGARYHHVLYLRFNKPSGILIVDQDGQAVSRELARQVVAPINYYNNIAKGAGTDLVREKDRDVKPMVDLHRILTQQEDVFIDTPVAQDCQRVVQMLDLILDGQQTLRQIFEDLKAIDIEARDKRGYITMRDVDQFVALNEQYQSILYRQGKAQKETYASMDALARFIKERKSLVREHKRAIDVLVSFQHASVKKTLDESLQSFEQDKQGKRHQFADGEAGVAQMLALYKEKTQYETEHELFKLLRNG</sequence>
<keyword evidence="2" id="KW-1185">Reference proteome</keyword>
<dbReference type="RefSeq" id="WP_120189779.1">
    <property type="nucleotide sequence ID" value="NZ_MCHY01000008.1"/>
</dbReference>
<gene>
    <name evidence="1" type="ORF">BEP19_08850</name>
</gene>
<protein>
    <submittedName>
        <fullName evidence="1">Uncharacterized protein</fullName>
    </submittedName>
</protein>